<dbReference type="GO" id="GO:0005886">
    <property type="term" value="C:plasma membrane"/>
    <property type="evidence" value="ECO:0007669"/>
    <property type="project" value="UniProtKB-SubCell"/>
</dbReference>
<feature type="transmembrane region" description="Helical" evidence="9">
    <location>
        <begin position="299"/>
        <end position="317"/>
    </location>
</feature>
<evidence type="ECO:0000256" key="1">
    <source>
        <dbReference type="ARBA" id="ARBA00004651"/>
    </source>
</evidence>
<keyword evidence="12" id="KW-1185">Reference proteome</keyword>
<feature type="transmembrane region" description="Helical" evidence="9">
    <location>
        <begin position="275"/>
        <end position="292"/>
    </location>
</feature>
<evidence type="ECO:0000256" key="2">
    <source>
        <dbReference type="ARBA" id="ARBA00008240"/>
    </source>
</evidence>
<evidence type="ECO:0000256" key="3">
    <source>
        <dbReference type="ARBA" id="ARBA00022448"/>
    </source>
</evidence>
<feature type="transmembrane region" description="Helical" evidence="9">
    <location>
        <begin position="21"/>
        <end position="39"/>
    </location>
</feature>
<dbReference type="SUPFAM" id="SSF103473">
    <property type="entry name" value="MFS general substrate transporter"/>
    <property type="match status" value="1"/>
</dbReference>
<dbReference type="PROSITE" id="PS50850">
    <property type="entry name" value="MFS"/>
    <property type="match status" value="1"/>
</dbReference>
<evidence type="ECO:0000256" key="7">
    <source>
        <dbReference type="ARBA" id="ARBA00022989"/>
    </source>
</evidence>
<keyword evidence="8 9" id="KW-0472">Membrane</keyword>
<evidence type="ECO:0000256" key="8">
    <source>
        <dbReference type="ARBA" id="ARBA00023136"/>
    </source>
</evidence>
<proteinExistence type="inferred from homology"/>
<feature type="transmembrane region" description="Helical" evidence="9">
    <location>
        <begin position="148"/>
        <end position="169"/>
    </location>
</feature>
<evidence type="ECO:0000313" key="11">
    <source>
        <dbReference type="EMBL" id="SHK28980.1"/>
    </source>
</evidence>
<evidence type="ECO:0000256" key="4">
    <source>
        <dbReference type="ARBA" id="ARBA00022475"/>
    </source>
</evidence>
<comment type="similarity">
    <text evidence="2">Belongs to the major facilitator superfamily. Metabolite:H+ Symporter (MHS) family (TC 2.A.1.6) family.</text>
</comment>
<feature type="transmembrane region" description="Helical" evidence="9">
    <location>
        <begin position="365"/>
        <end position="386"/>
    </location>
</feature>
<dbReference type="GO" id="GO:0015293">
    <property type="term" value="F:symporter activity"/>
    <property type="evidence" value="ECO:0007669"/>
    <property type="project" value="UniProtKB-KW"/>
</dbReference>
<organism evidence="11 12">
    <name type="scientific">Marinobacter antarcticus</name>
    <dbReference type="NCBI Taxonomy" id="564117"/>
    <lineage>
        <taxon>Bacteria</taxon>
        <taxon>Pseudomonadati</taxon>
        <taxon>Pseudomonadota</taxon>
        <taxon>Gammaproteobacteria</taxon>
        <taxon>Pseudomonadales</taxon>
        <taxon>Marinobacteraceae</taxon>
        <taxon>Marinobacter</taxon>
    </lineage>
</organism>
<dbReference type="InterPro" id="IPR036259">
    <property type="entry name" value="MFS_trans_sf"/>
</dbReference>
<keyword evidence="3" id="KW-0813">Transport</keyword>
<name>A0A1M6R966_9GAMM</name>
<accession>A0A1M6R966</accession>
<dbReference type="Proteomes" id="UP000184497">
    <property type="component" value="Unassembled WGS sequence"/>
</dbReference>
<evidence type="ECO:0000259" key="10">
    <source>
        <dbReference type="PROSITE" id="PS50850"/>
    </source>
</evidence>
<keyword evidence="6" id="KW-0769">Symport</keyword>
<dbReference type="Pfam" id="PF07690">
    <property type="entry name" value="MFS_1"/>
    <property type="match status" value="1"/>
</dbReference>
<dbReference type="RefSeq" id="WP_072796424.1">
    <property type="nucleotide sequence ID" value="NZ_FRAQ01000001.1"/>
</dbReference>
<evidence type="ECO:0000256" key="5">
    <source>
        <dbReference type="ARBA" id="ARBA00022692"/>
    </source>
</evidence>
<evidence type="ECO:0000313" key="12">
    <source>
        <dbReference type="Proteomes" id="UP000184497"/>
    </source>
</evidence>
<keyword evidence="7 9" id="KW-1133">Transmembrane helix</keyword>
<feature type="transmembrane region" description="Helical" evidence="9">
    <location>
        <begin position="45"/>
        <end position="72"/>
    </location>
</feature>
<sequence length="423" mass="45505">MAVGKRHTALLAGFIGNVVEWYDFALYGYMAGILATLFFPSESQLASLIATYGVFAAGFFMRPLGAGLFGWLGDTVGRTKTMMVSVMMMALPTVLLGCLPTYDTAGIWAPILLIVIRLVQGLSVGGEFSSSVVYLVETAPDGKRGYSGSWANTGSMVGMLLGAGVAAVATSLLSEEALHAWGWRLPFLIGGLIGLVAILLRRNLPESKHFNRHLHDRSQTSPLLQAFTTDRLKMIKGIMFASAYGVIFYLPLVYLPEWLHLQTGMPRDKALQINTAATALLLVLIPFVGLISDRFIRRTHFIAGAMLVMALVSYPFYTLLANDGWWGAVVVQFVLAILLAVPLGAAPALFVELFPARDRLSGYSIAYNLGLGIVGGATPMVATWLIKESGSPAAPAFLLTAAAVLAFAAVLWIRDGSREPLLD</sequence>
<feature type="transmembrane region" description="Helical" evidence="9">
    <location>
        <begin position="84"/>
        <end position="102"/>
    </location>
</feature>
<keyword evidence="5 9" id="KW-0812">Transmembrane</keyword>
<dbReference type="InterPro" id="IPR020846">
    <property type="entry name" value="MFS_dom"/>
</dbReference>
<dbReference type="PANTHER" id="PTHR43528:SF1">
    <property type="entry name" value="ALPHA-KETOGLUTARATE PERMEASE"/>
    <property type="match status" value="1"/>
</dbReference>
<feature type="transmembrane region" description="Helical" evidence="9">
    <location>
        <begin position="181"/>
        <end position="200"/>
    </location>
</feature>
<keyword evidence="4" id="KW-1003">Cell membrane</keyword>
<dbReference type="AlphaFoldDB" id="A0A1M6R966"/>
<reference evidence="12" key="1">
    <citation type="submission" date="2016-11" db="EMBL/GenBank/DDBJ databases">
        <authorList>
            <person name="Varghese N."/>
            <person name="Submissions S."/>
        </authorList>
    </citation>
    <scope>NUCLEOTIDE SEQUENCE [LARGE SCALE GENOMIC DNA]</scope>
    <source>
        <strain evidence="12">CGMCC 1.10835</strain>
    </source>
</reference>
<protein>
    <submittedName>
        <fullName evidence="11">MFS transporter, MHS family, proline/betaine transporter</fullName>
    </submittedName>
</protein>
<comment type="subcellular location">
    <subcellularLocation>
        <location evidence="1">Cell membrane</location>
        <topology evidence="1">Multi-pass membrane protein</topology>
    </subcellularLocation>
</comment>
<feature type="transmembrane region" description="Helical" evidence="9">
    <location>
        <begin position="237"/>
        <end position="255"/>
    </location>
</feature>
<feature type="transmembrane region" description="Helical" evidence="9">
    <location>
        <begin position="108"/>
        <end position="136"/>
    </location>
</feature>
<dbReference type="InterPro" id="IPR011701">
    <property type="entry name" value="MFS"/>
</dbReference>
<dbReference type="PROSITE" id="PS00217">
    <property type="entry name" value="SUGAR_TRANSPORT_2"/>
    <property type="match status" value="1"/>
</dbReference>
<dbReference type="Pfam" id="PF00083">
    <property type="entry name" value="Sugar_tr"/>
    <property type="match status" value="1"/>
</dbReference>
<gene>
    <name evidence="11" type="ORF">SAMN05216369_1371</name>
</gene>
<dbReference type="InterPro" id="IPR051084">
    <property type="entry name" value="H+-coupled_symporters"/>
</dbReference>
<feature type="domain" description="Major facilitator superfamily (MFS) profile" evidence="10">
    <location>
        <begin position="9"/>
        <end position="418"/>
    </location>
</feature>
<dbReference type="Gene3D" id="1.20.1250.20">
    <property type="entry name" value="MFS general substrate transporter like domains"/>
    <property type="match status" value="2"/>
</dbReference>
<feature type="transmembrane region" description="Helical" evidence="9">
    <location>
        <begin position="392"/>
        <end position="413"/>
    </location>
</feature>
<dbReference type="PANTHER" id="PTHR43528">
    <property type="entry name" value="ALPHA-KETOGLUTARATE PERMEASE"/>
    <property type="match status" value="1"/>
</dbReference>
<dbReference type="InterPro" id="IPR005829">
    <property type="entry name" value="Sugar_transporter_CS"/>
</dbReference>
<feature type="transmembrane region" description="Helical" evidence="9">
    <location>
        <begin position="329"/>
        <end position="353"/>
    </location>
</feature>
<evidence type="ECO:0000256" key="9">
    <source>
        <dbReference type="SAM" id="Phobius"/>
    </source>
</evidence>
<evidence type="ECO:0000256" key="6">
    <source>
        <dbReference type="ARBA" id="ARBA00022847"/>
    </source>
</evidence>
<dbReference type="InterPro" id="IPR005828">
    <property type="entry name" value="MFS_sugar_transport-like"/>
</dbReference>
<dbReference type="EMBL" id="FRAQ01000001">
    <property type="protein sequence ID" value="SHK28980.1"/>
    <property type="molecule type" value="Genomic_DNA"/>
</dbReference>
<dbReference type="OrthoDB" id="3690818at2"/>
<dbReference type="FunFam" id="1.20.1250.20:FF:000001">
    <property type="entry name" value="Dicarboxylate MFS transporter"/>
    <property type="match status" value="1"/>
</dbReference>
<dbReference type="STRING" id="564117.SAMN05216369_1371"/>